<protein>
    <submittedName>
        <fullName evidence="1">Methyltransferase</fullName>
    </submittedName>
</protein>
<dbReference type="KEGG" id="bmx:BMS_0647"/>
<dbReference type="EMBL" id="FQ312005">
    <property type="protein sequence ID" value="CBW25554.1"/>
    <property type="molecule type" value="Genomic_DNA"/>
</dbReference>
<sequence>MNICPLCNKNEDQVFFANKQKTYFQCKECHLVFAAESCLLNSDQEQDVYRLHQNNSNDERYKEFMERILSPLRRYIREGESGIDYGCGPGPVISSILGPEGYEIVEYDPFFKNDEALLEQCYDFLIATEVIEHIYQTREGLESMLNLVKEGGVIALMTSFYPSDIDKFKLWGYHQDPTHVRFFNESTCEWIARKYSLDFEIPRENVVIFKKGLGHD</sequence>
<name>E1X582_HALMS</name>
<organism evidence="1 2">
    <name type="scientific">Halobacteriovorax marinus (strain ATCC BAA-682 / DSM 15412 / SJ)</name>
    <name type="common">Bacteriovorax marinus</name>
    <dbReference type="NCBI Taxonomy" id="862908"/>
    <lineage>
        <taxon>Bacteria</taxon>
        <taxon>Pseudomonadati</taxon>
        <taxon>Bdellovibrionota</taxon>
        <taxon>Bacteriovoracia</taxon>
        <taxon>Bacteriovoracales</taxon>
        <taxon>Halobacteriovoraceae</taxon>
        <taxon>Halobacteriovorax</taxon>
    </lineage>
</organism>
<dbReference type="InterPro" id="IPR029063">
    <property type="entry name" value="SAM-dependent_MTases_sf"/>
</dbReference>
<evidence type="ECO:0000313" key="1">
    <source>
        <dbReference type="EMBL" id="CBW25554.1"/>
    </source>
</evidence>
<dbReference type="STRING" id="862908.BMS_0647"/>
<dbReference type="GO" id="GO:0008168">
    <property type="term" value="F:methyltransferase activity"/>
    <property type="evidence" value="ECO:0007669"/>
    <property type="project" value="UniProtKB-KW"/>
</dbReference>
<gene>
    <name evidence="1" type="ordered locus">BMS_0647</name>
</gene>
<dbReference type="Proteomes" id="UP000008963">
    <property type="component" value="Chromosome"/>
</dbReference>
<keyword evidence="1" id="KW-0489">Methyltransferase</keyword>
<proteinExistence type="predicted"/>
<dbReference type="PATRIC" id="fig|862908.3.peg.622"/>
<dbReference type="eggNOG" id="COG2227">
    <property type="taxonomic scope" value="Bacteria"/>
</dbReference>
<dbReference type="Gene3D" id="3.40.50.150">
    <property type="entry name" value="Vaccinia Virus protein VP39"/>
    <property type="match status" value="1"/>
</dbReference>
<dbReference type="RefSeq" id="WP_014243340.1">
    <property type="nucleotide sequence ID" value="NC_016620.1"/>
</dbReference>
<dbReference type="AlphaFoldDB" id="E1X582"/>
<dbReference type="HOGENOM" id="CLU_063353_0_0_7"/>
<keyword evidence="1" id="KW-0808">Transferase</keyword>
<dbReference type="OrthoDB" id="5291149at2"/>
<evidence type="ECO:0000313" key="2">
    <source>
        <dbReference type="Proteomes" id="UP000008963"/>
    </source>
</evidence>
<dbReference type="SUPFAM" id="SSF53335">
    <property type="entry name" value="S-adenosyl-L-methionine-dependent methyltransferases"/>
    <property type="match status" value="1"/>
</dbReference>
<dbReference type="Pfam" id="PF13489">
    <property type="entry name" value="Methyltransf_23"/>
    <property type="match status" value="1"/>
</dbReference>
<accession>E1X582</accession>
<keyword evidence="2" id="KW-1185">Reference proteome</keyword>
<reference evidence="2" key="1">
    <citation type="journal article" date="2013" name="ISME J.">
        <title>A small predatory core genome in the divergent marine Bacteriovorax marinus SJ and the terrestrial Bdellovibrio bacteriovorus.</title>
        <authorList>
            <person name="Crossman L.C."/>
            <person name="Chen H."/>
            <person name="Cerdeno-Tarraga A.M."/>
            <person name="Brooks K."/>
            <person name="Quail M.A."/>
            <person name="Pineiro S.A."/>
            <person name="Hobley L."/>
            <person name="Sockett R.E."/>
            <person name="Bentley S.D."/>
            <person name="Parkhill J."/>
            <person name="Williams H.N."/>
            <person name="Stine O.C."/>
        </authorList>
    </citation>
    <scope>NUCLEOTIDE SEQUENCE [LARGE SCALE GENOMIC DNA]</scope>
    <source>
        <strain evidence="2">ATCC BAA-682 / DSM 15412 / SJ</strain>
    </source>
</reference>
<dbReference type="GO" id="GO:0032259">
    <property type="term" value="P:methylation"/>
    <property type="evidence" value="ECO:0007669"/>
    <property type="project" value="UniProtKB-KW"/>
</dbReference>